<dbReference type="Pfam" id="PF14344">
    <property type="entry name" value="DUF4397"/>
    <property type="match status" value="1"/>
</dbReference>
<dbReference type="EMBL" id="JASKYM010000001">
    <property type="protein sequence ID" value="MDK2562149.1"/>
    <property type="molecule type" value="Genomic_DNA"/>
</dbReference>
<reference evidence="2 3" key="1">
    <citation type="submission" date="2023-05" db="EMBL/GenBank/DDBJ databases">
        <title>Rombocin, a short stable natural nisin variant, displays selective antimicrobial activity against Listeria monocytogenes and employs dual mode of action to kill target bacterial strains.</title>
        <authorList>
            <person name="Wambui J."/>
            <person name="Stephan R."/>
            <person name="Kuipers O.P."/>
        </authorList>
    </citation>
    <scope>NUCLEOTIDE SEQUENCE [LARGE SCALE GENOMIC DNA]</scope>
    <source>
        <strain evidence="2 3">RC002</strain>
    </source>
</reference>
<gene>
    <name evidence="2" type="ORF">QOZ84_01205</name>
</gene>
<accession>A0ABT7E5E5</accession>
<organism evidence="2 3">
    <name type="scientific">Romboutsia sedimentorum</name>
    <dbReference type="NCBI Taxonomy" id="1368474"/>
    <lineage>
        <taxon>Bacteria</taxon>
        <taxon>Bacillati</taxon>
        <taxon>Bacillota</taxon>
        <taxon>Clostridia</taxon>
        <taxon>Peptostreptococcales</taxon>
        <taxon>Peptostreptococcaceae</taxon>
        <taxon>Romboutsia</taxon>
    </lineage>
</organism>
<keyword evidence="3" id="KW-1185">Reference proteome</keyword>
<evidence type="ECO:0000313" key="3">
    <source>
        <dbReference type="Proteomes" id="UP001301012"/>
    </source>
</evidence>
<sequence length="204" mass="22789">MDCFNIEKDSSFVRIFHAAPNAPGVDIYVDDSLLFSNIRFQDFTSYVPLEKGEYKVDVYPTNSKEKPVISQMLEIKGGNMFTIAATGNIDDLSLLVIGDYISKETSDDYSTFRAIHLSPEAPAVDVLVDGETLFKDIKFRQGTSYVDVKPDQYKIKIALTSNGDVVLPFKVNLKPNRIYTIYVVGDLDDLSAIQSVDGNTYICK</sequence>
<dbReference type="InterPro" id="IPR025510">
    <property type="entry name" value="DUF4397"/>
</dbReference>
<protein>
    <submittedName>
        <fullName evidence="2">DUF4397 domain-containing protein</fullName>
    </submittedName>
</protein>
<feature type="domain" description="DUF4397" evidence="1">
    <location>
        <begin position="11"/>
        <end position="126"/>
    </location>
</feature>
<evidence type="ECO:0000259" key="1">
    <source>
        <dbReference type="Pfam" id="PF14344"/>
    </source>
</evidence>
<name>A0ABT7E5E5_9FIRM</name>
<proteinExistence type="predicted"/>
<dbReference type="RefSeq" id="WP_284131134.1">
    <property type="nucleotide sequence ID" value="NZ_JASKYM010000001.1"/>
</dbReference>
<dbReference type="Proteomes" id="UP001301012">
    <property type="component" value="Unassembled WGS sequence"/>
</dbReference>
<evidence type="ECO:0000313" key="2">
    <source>
        <dbReference type="EMBL" id="MDK2562149.1"/>
    </source>
</evidence>
<comment type="caution">
    <text evidence="2">The sequence shown here is derived from an EMBL/GenBank/DDBJ whole genome shotgun (WGS) entry which is preliminary data.</text>
</comment>